<dbReference type="AlphaFoldDB" id="A0A6J7HRE7"/>
<organism evidence="1">
    <name type="scientific">freshwater metagenome</name>
    <dbReference type="NCBI Taxonomy" id="449393"/>
    <lineage>
        <taxon>unclassified sequences</taxon>
        <taxon>metagenomes</taxon>
        <taxon>ecological metagenomes</taxon>
    </lineage>
</organism>
<proteinExistence type="predicted"/>
<dbReference type="SUPFAM" id="SSF52833">
    <property type="entry name" value="Thioredoxin-like"/>
    <property type="match status" value="1"/>
</dbReference>
<gene>
    <name evidence="1" type="ORF">UFOPK3674_00406</name>
</gene>
<evidence type="ECO:0000313" key="1">
    <source>
        <dbReference type="EMBL" id="CAB4918845.1"/>
    </source>
</evidence>
<sequence>MTMRITAVHFTDPGCPWAYSARPYHARLRWRFGDQLDWQLVTIGLAESAQLYIDRGYTPAVQAAGARSFATRFGMPFQYDEKPAISATSLGCRALVLVREDAPDRVDAALRALQLMQFTTLGLLEDPQAIREALATVDGIDADAVVARLDAPATWERYDADRAQARSAEGAPTHVQRRTAKTDGLVRYTAPSVRFLHPDGRSGEVGGFQPFEAYDTILANLEPGLTRQSGPEGPLEVLAAFPDGLVTAEVAEVLREELDPRDVPGTRAALAELASTGAVQSHPVGDDAVWTLAP</sequence>
<reference evidence="1" key="1">
    <citation type="submission" date="2020-05" db="EMBL/GenBank/DDBJ databases">
        <authorList>
            <person name="Chiriac C."/>
            <person name="Salcher M."/>
            <person name="Ghai R."/>
            <person name="Kavagutti S V."/>
        </authorList>
    </citation>
    <scope>NUCLEOTIDE SEQUENCE</scope>
</reference>
<protein>
    <submittedName>
        <fullName evidence="1">Unannotated protein</fullName>
    </submittedName>
</protein>
<accession>A0A6J7HRE7</accession>
<dbReference type="EMBL" id="CAFBMX010000002">
    <property type="protein sequence ID" value="CAB4918845.1"/>
    <property type="molecule type" value="Genomic_DNA"/>
</dbReference>
<name>A0A6J7HRE7_9ZZZZ</name>
<dbReference type="Gene3D" id="3.40.30.10">
    <property type="entry name" value="Glutaredoxin"/>
    <property type="match status" value="1"/>
</dbReference>
<dbReference type="InterPro" id="IPR036249">
    <property type="entry name" value="Thioredoxin-like_sf"/>
</dbReference>